<name>A0A1W1XTB9_9BACT</name>
<protein>
    <submittedName>
        <fullName evidence="3">Transposase IS116/IS110/IS902 family protein</fullName>
    </submittedName>
</protein>
<organism evidence="3 4">
    <name type="scientific">Desulfacinum hydrothermale DSM 13146</name>
    <dbReference type="NCBI Taxonomy" id="1121390"/>
    <lineage>
        <taxon>Bacteria</taxon>
        <taxon>Pseudomonadati</taxon>
        <taxon>Thermodesulfobacteriota</taxon>
        <taxon>Syntrophobacteria</taxon>
        <taxon>Syntrophobacterales</taxon>
        <taxon>Syntrophobacteraceae</taxon>
        <taxon>Desulfacinum</taxon>
    </lineage>
</organism>
<evidence type="ECO:0000313" key="4">
    <source>
        <dbReference type="Proteomes" id="UP000192783"/>
    </source>
</evidence>
<accession>A0A1W1XTB9</accession>
<feature type="domain" description="Transposase IS110-like N-terminal" evidence="1">
    <location>
        <begin position="8"/>
        <end position="169"/>
    </location>
</feature>
<dbReference type="InterPro" id="IPR003346">
    <property type="entry name" value="Transposase_20"/>
</dbReference>
<dbReference type="PANTHER" id="PTHR33055">
    <property type="entry name" value="TRANSPOSASE FOR INSERTION SEQUENCE ELEMENT IS1111A"/>
    <property type="match status" value="1"/>
</dbReference>
<dbReference type="Proteomes" id="UP000192783">
    <property type="component" value="Unassembled WGS sequence"/>
</dbReference>
<dbReference type="GO" id="GO:0004803">
    <property type="term" value="F:transposase activity"/>
    <property type="evidence" value="ECO:0007669"/>
    <property type="project" value="InterPro"/>
</dbReference>
<evidence type="ECO:0000313" key="3">
    <source>
        <dbReference type="EMBL" id="SMC27114.1"/>
    </source>
</evidence>
<dbReference type="Pfam" id="PF01548">
    <property type="entry name" value="DEDD_Tnp_IS110"/>
    <property type="match status" value="1"/>
</dbReference>
<dbReference type="STRING" id="1121390.SAMN02746041_02861"/>
<dbReference type="OrthoDB" id="7410629at2"/>
<feature type="non-terminal residue" evidence="3">
    <location>
        <position position="314"/>
    </location>
</feature>
<dbReference type="EMBL" id="FWXF01000020">
    <property type="protein sequence ID" value="SMC27114.1"/>
    <property type="molecule type" value="Genomic_DNA"/>
</dbReference>
<evidence type="ECO:0000259" key="1">
    <source>
        <dbReference type="Pfam" id="PF01548"/>
    </source>
</evidence>
<proteinExistence type="predicted"/>
<dbReference type="RefSeq" id="WP_084058773.1">
    <property type="nucleotide sequence ID" value="NZ_FWXF01000020.1"/>
</dbReference>
<dbReference type="GO" id="GO:0003677">
    <property type="term" value="F:DNA binding"/>
    <property type="evidence" value="ECO:0007669"/>
    <property type="project" value="InterPro"/>
</dbReference>
<reference evidence="3 4" key="1">
    <citation type="submission" date="2017-04" db="EMBL/GenBank/DDBJ databases">
        <authorList>
            <person name="Afonso C.L."/>
            <person name="Miller P.J."/>
            <person name="Scott M.A."/>
            <person name="Spackman E."/>
            <person name="Goraichik I."/>
            <person name="Dimitrov K.M."/>
            <person name="Suarez D.L."/>
            <person name="Swayne D.E."/>
        </authorList>
    </citation>
    <scope>NUCLEOTIDE SEQUENCE [LARGE SCALE GENOMIC DNA]</scope>
    <source>
        <strain evidence="3 4">DSM 13146</strain>
    </source>
</reference>
<sequence length="314" mass="35374">MNRDKLYVGLDVSNAKIHASFVDREGRTVRQPSTYLNDQQGWTELRAAIVSASALVGPKARVVCGMESTSNMHKRLEQALRGEKRRQVEVHVLNPRAVKHFGKALLKDAKTDRLDSHLIALFLLRMQPRAQAVQPELFEELKEATRTRRRLVEERTDHKNRLHKLLRYHLPGYRKVLGIQTFSKRLLVVLAEFGSPHLLIERSVEDLAAMRYGPRHRVGTAFAEKLRTLAAEAPCAELPKVTRMLVEMTARRILDLDALLVEMDGAISELLERVFPDQVLTSIPGIGAVSAAAILAEVGDIARFETKSDFVGYC</sequence>
<dbReference type="InterPro" id="IPR002525">
    <property type="entry name" value="Transp_IS110-like_N"/>
</dbReference>
<dbReference type="Pfam" id="PF02371">
    <property type="entry name" value="Transposase_20"/>
    <property type="match status" value="1"/>
</dbReference>
<evidence type="ECO:0000259" key="2">
    <source>
        <dbReference type="Pfam" id="PF02371"/>
    </source>
</evidence>
<feature type="domain" description="Transposase IS116/IS110/IS902 C-terminal" evidence="2">
    <location>
        <begin position="278"/>
        <end position="314"/>
    </location>
</feature>
<dbReference type="GO" id="GO:0006313">
    <property type="term" value="P:DNA transposition"/>
    <property type="evidence" value="ECO:0007669"/>
    <property type="project" value="InterPro"/>
</dbReference>
<keyword evidence="4" id="KW-1185">Reference proteome</keyword>
<dbReference type="NCBIfam" id="NF033542">
    <property type="entry name" value="transpos_IS110"/>
    <property type="match status" value="1"/>
</dbReference>
<gene>
    <name evidence="3" type="ORF">SAMN02746041_02861</name>
</gene>
<dbReference type="InterPro" id="IPR047650">
    <property type="entry name" value="Transpos_IS110"/>
</dbReference>
<dbReference type="AlphaFoldDB" id="A0A1W1XTB9"/>